<dbReference type="EMBL" id="JBANCF010000002">
    <property type="protein sequence ID" value="MEM0572429.1"/>
    <property type="molecule type" value="Genomic_DNA"/>
</dbReference>
<dbReference type="RefSeq" id="WP_342686919.1">
    <property type="nucleotide sequence ID" value="NZ_JAZBJM010000002.1"/>
</dbReference>
<evidence type="ECO:0000313" key="5">
    <source>
        <dbReference type="Proteomes" id="UP001390963"/>
    </source>
</evidence>
<sequence length="101" mass="12008">MAAVHSISHLSEHLFWDVDKAELDFEKSKEFIIHRVLEYGLMEDWELIKEIYGLETIKQISLQFRELDAVTLSFLSAIFKIDKKEFRCYTNKTSMPSFWNS</sequence>
<dbReference type="Proteomes" id="UP001390963">
    <property type="component" value="Unassembled WGS sequence"/>
</dbReference>
<comment type="caution">
    <text evidence="2">The sequence shown here is derived from an EMBL/GenBank/DDBJ whole genome shotgun (WGS) entry which is preliminary data.</text>
</comment>
<dbReference type="InterPro" id="IPR053830">
    <property type="entry name" value="DUF6922"/>
</dbReference>
<evidence type="ECO:0000313" key="3">
    <source>
        <dbReference type="EMBL" id="MEM0572429.1"/>
    </source>
</evidence>
<evidence type="ECO:0000313" key="2">
    <source>
        <dbReference type="EMBL" id="MEM0517764.1"/>
    </source>
</evidence>
<name>A0AB35YRJ8_9FLAO</name>
<evidence type="ECO:0000313" key="4">
    <source>
        <dbReference type="Proteomes" id="UP001388259"/>
    </source>
</evidence>
<proteinExistence type="predicted"/>
<gene>
    <name evidence="3" type="ORF">VZD24_02775</name>
    <name evidence="2" type="ORF">VZD85_05330</name>
</gene>
<dbReference type="AlphaFoldDB" id="A0AB35YRJ8"/>
<organism evidence="2 4">
    <name type="scientific">Aequorivita flava</name>
    <dbReference type="NCBI Taxonomy" id="3114371"/>
    <lineage>
        <taxon>Bacteria</taxon>
        <taxon>Pseudomonadati</taxon>
        <taxon>Bacteroidota</taxon>
        <taxon>Flavobacteriia</taxon>
        <taxon>Flavobacteriales</taxon>
        <taxon>Flavobacteriaceae</taxon>
        <taxon>Aequorivita</taxon>
    </lineage>
</organism>
<dbReference type="Proteomes" id="UP001388259">
    <property type="component" value="Unassembled WGS sequence"/>
</dbReference>
<accession>A0AB35YRJ8</accession>
<reference evidence="2 5" key="1">
    <citation type="submission" date="2024-01" db="EMBL/GenBank/DDBJ databases">
        <title>Aequorivita flavus sp. nov., isolated from deep-sea sediment.</title>
        <authorList>
            <person name="Chen X."/>
        </authorList>
    </citation>
    <scope>NUCLEOTIDE SEQUENCE</scope>
    <source>
        <strain evidence="2">MCCC 1A16923</strain>
        <strain evidence="3 5">MCCC 1A16935</strain>
    </source>
</reference>
<dbReference type="Pfam" id="PF21956">
    <property type="entry name" value="DUF6922"/>
    <property type="match status" value="1"/>
</dbReference>
<keyword evidence="5" id="KW-1185">Reference proteome</keyword>
<feature type="domain" description="DUF6922" evidence="1">
    <location>
        <begin position="10"/>
        <end position="60"/>
    </location>
</feature>
<protein>
    <recommendedName>
        <fullName evidence="1">DUF6922 domain-containing protein</fullName>
    </recommendedName>
</protein>
<dbReference type="EMBL" id="JAZBJM010000002">
    <property type="protein sequence ID" value="MEM0517764.1"/>
    <property type="molecule type" value="Genomic_DNA"/>
</dbReference>
<evidence type="ECO:0000259" key="1">
    <source>
        <dbReference type="Pfam" id="PF21956"/>
    </source>
</evidence>